<dbReference type="EMBL" id="LXQA010422056">
    <property type="protein sequence ID" value="MCI50799.1"/>
    <property type="molecule type" value="Genomic_DNA"/>
</dbReference>
<feature type="non-terminal residue" evidence="1">
    <location>
        <position position="34"/>
    </location>
</feature>
<accession>A0A392SQ37</accession>
<name>A0A392SQ37_9FABA</name>
<evidence type="ECO:0000313" key="1">
    <source>
        <dbReference type="EMBL" id="MCI50799.1"/>
    </source>
</evidence>
<proteinExistence type="predicted"/>
<keyword evidence="2" id="KW-1185">Reference proteome</keyword>
<evidence type="ECO:0000313" key="2">
    <source>
        <dbReference type="Proteomes" id="UP000265520"/>
    </source>
</evidence>
<reference evidence="1 2" key="1">
    <citation type="journal article" date="2018" name="Front. Plant Sci.">
        <title>Red Clover (Trifolium pratense) and Zigzag Clover (T. medium) - A Picture of Genomic Similarities and Differences.</title>
        <authorList>
            <person name="Dluhosova J."/>
            <person name="Istvanek J."/>
            <person name="Nedelnik J."/>
            <person name="Repkova J."/>
        </authorList>
    </citation>
    <scope>NUCLEOTIDE SEQUENCE [LARGE SCALE GENOMIC DNA]</scope>
    <source>
        <strain evidence="2">cv. 10/8</strain>
        <tissue evidence="1">Leaf</tissue>
    </source>
</reference>
<sequence>MFSNAMNMKMKKVCSAAILYHYPCPDGVFAALAA</sequence>
<dbReference type="AlphaFoldDB" id="A0A392SQ37"/>
<comment type="caution">
    <text evidence="1">The sequence shown here is derived from an EMBL/GenBank/DDBJ whole genome shotgun (WGS) entry which is preliminary data.</text>
</comment>
<dbReference type="Proteomes" id="UP000265520">
    <property type="component" value="Unassembled WGS sequence"/>
</dbReference>
<organism evidence="1 2">
    <name type="scientific">Trifolium medium</name>
    <dbReference type="NCBI Taxonomy" id="97028"/>
    <lineage>
        <taxon>Eukaryota</taxon>
        <taxon>Viridiplantae</taxon>
        <taxon>Streptophyta</taxon>
        <taxon>Embryophyta</taxon>
        <taxon>Tracheophyta</taxon>
        <taxon>Spermatophyta</taxon>
        <taxon>Magnoliopsida</taxon>
        <taxon>eudicotyledons</taxon>
        <taxon>Gunneridae</taxon>
        <taxon>Pentapetalae</taxon>
        <taxon>rosids</taxon>
        <taxon>fabids</taxon>
        <taxon>Fabales</taxon>
        <taxon>Fabaceae</taxon>
        <taxon>Papilionoideae</taxon>
        <taxon>50 kb inversion clade</taxon>
        <taxon>NPAAA clade</taxon>
        <taxon>Hologalegina</taxon>
        <taxon>IRL clade</taxon>
        <taxon>Trifolieae</taxon>
        <taxon>Trifolium</taxon>
    </lineage>
</organism>
<protein>
    <submittedName>
        <fullName evidence="1">Uncharacterized protein</fullName>
    </submittedName>
</protein>